<dbReference type="EMBL" id="MGEJ01000014">
    <property type="protein sequence ID" value="OGL80189.1"/>
    <property type="molecule type" value="Genomic_DNA"/>
</dbReference>
<evidence type="ECO:0000313" key="1">
    <source>
        <dbReference type="EMBL" id="OGL80189.1"/>
    </source>
</evidence>
<dbReference type="Proteomes" id="UP000176897">
    <property type="component" value="Unassembled WGS sequence"/>
</dbReference>
<name>A0A1F7UPL2_9BACT</name>
<reference evidence="1 2" key="1">
    <citation type="journal article" date="2016" name="Nat. Commun.">
        <title>Thousands of microbial genomes shed light on interconnected biogeochemical processes in an aquifer system.</title>
        <authorList>
            <person name="Anantharaman K."/>
            <person name="Brown C.T."/>
            <person name="Hug L.A."/>
            <person name="Sharon I."/>
            <person name="Castelle C.J."/>
            <person name="Probst A.J."/>
            <person name="Thomas B.C."/>
            <person name="Singh A."/>
            <person name="Wilkins M.J."/>
            <person name="Karaoz U."/>
            <person name="Brodie E.L."/>
            <person name="Williams K.H."/>
            <person name="Hubbard S.S."/>
            <person name="Banfield J.F."/>
        </authorList>
    </citation>
    <scope>NUCLEOTIDE SEQUENCE [LARGE SCALE GENOMIC DNA]</scope>
</reference>
<sequence length="248" mass="27735">MSNADDDSGPKGERVRKQEDNFKAVLGQVEWLMQRMRAGGWERGLALHGFDRYSEALANISSALQNNCADDTMVQAIIDLINHRPVPQLPFTVEMIIPVLVNYDQKYELPQVLVNTEVGIERKDHYLRIPVGTHVVPLEVVNFGSTTRQGRDQEAALYKAGRRCASAEDFNGFEKATREMPLLFSISADGTSFNHPHKEGHGGGGRFVLSLIKDDGSRRVFAAWPELSSMPGWRMLVAPLELPDYKAK</sequence>
<comment type="caution">
    <text evidence="1">The sequence shown here is derived from an EMBL/GenBank/DDBJ whole genome shotgun (WGS) entry which is preliminary data.</text>
</comment>
<accession>A0A1F7UPL2</accession>
<protein>
    <submittedName>
        <fullName evidence="1">Uncharacterized protein</fullName>
    </submittedName>
</protein>
<organism evidence="1 2">
    <name type="scientific">Candidatus Uhrbacteria bacterium RIFCSPLOWO2_01_FULL_47_24</name>
    <dbReference type="NCBI Taxonomy" id="1802401"/>
    <lineage>
        <taxon>Bacteria</taxon>
        <taxon>Candidatus Uhriibacteriota</taxon>
    </lineage>
</organism>
<evidence type="ECO:0000313" key="2">
    <source>
        <dbReference type="Proteomes" id="UP000176897"/>
    </source>
</evidence>
<dbReference type="AlphaFoldDB" id="A0A1F7UPL2"/>
<gene>
    <name evidence="1" type="ORF">A3B21_02350</name>
</gene>
<proteinExistence type="predicted"/>